<accession>A0A136J2R2</accession>
<evidence type="ECO:0000313" key="1">
    <source>
        <dbReference type="EMBL" id="KXJ91286.1"/>
    </source>
</evidence>
<dbReference type="Proteomes" id="UP000070501">
    <property type="component" value="Unassembled WGS sequence"/>
</dbReference>
<reference evidence="2" key="1">
    <citation type="submission" date="2016-02" db="EMBL/GenBank/DDBJ databases">
        <title>Draft genome sequence of Microdochium bolleyi, a fungal endophyte of beachgrass.</title>
        <authorList>
            <consortium name="DOE Joint Genome Institute"/>
            <person name="David A.S."/>
            <person name="May G."/>
            <person name="Haridas S."/>
            <person name="Lim J."/>
            <person name="Wang M."/>
            <person name="Labutti K."/>
            <person name="Lipzen A."/>
            <person name="Barry K."/>
            <person name="Grigoriev I.V."/>
        </authorList>
    </citation>
    <scope>NUCLEOTIDE SEQUENCE [LARGE SCALE GENOMIC DNA]</scope>
    <source>
        <strain evidence="2">J235TASD1</strain>
    </source>
</reference>
<protein>
    <submittedName>
        <fullName evidence="1">Uncharacterized protein</fullName>
    </submittedName>
</protein>
<proteinExistence type="predicted"/>
<organism evidence="1 2">
    <name type="scientific">Microdochium bolleyi</name>
    <dbReference type="NCBI Taxonomy" id="196109"/>
    <lineage>
        <taxon>Eukaryota</taxon>
        <taxon>Fungi</taxon>
        <taxon>Dikarya</taxon>
        <taxon>Ascomycota</taxon>
        <taxon>Pezizomycotina</taxon>
        <taxon>Sordariomycetes</taxon>
        <taxon>Xylariomycetidae</taxon>
        <taxon>Xylariales</taxon>
        <taxon>Microdochiaceae</taxon>
        <taxon>Microdochium</taxon>
    </lineage>
</organism>
<dbReference type="EMBL" id="KQ964250">
    <property type="protein sequence ID" value="KXJ91286.1"/>
    <property type="molecule type" value="Genomic_DNA"/>
</dbReference>
<sequence>MVCFLFVQCRVSASPCLCAESAGNKKKKNKSNSRLIIMLRQAEGDQGFTCSACASGEMIPGSIVLAPASSRRFVSNTLGYMQGTDSLSHSLTAVGLLHDLRPSICVCPSVLRQC</sequence>
<gene>
    <name evidence="1" type="ORF">Micbo1qcDRAFT_162928</name>
</gene>
<name>A0A136J2R2_9PEZI</name>
<dbReference type="InParanoid" id="A0A136J2R2"/>
<keyword evidence="2" id="KW-1185">Reference proteome</keyword>
<evidence type="ECO:0000313" key="2">
    <source>
        <dbReference type="Proteomes" id="UP000070501"/>
    </source>
</evidence>
<dbReference type="AlphaFoldDB" id="A0A136J2R2"/>